<gene>
    <name evidence="5" type="ORF">BSZ05_26410</name>
    <name evidence="6" type="ORF">BSZ05_26675</name>
</gene>
<proteinExistence type="predicted"/>
<evidence type="ECO:0000259" key="4">
    <source>
        <dbReference type="PROSITE" id="PS50943"/>
    </source>
</evidence>
<accession>A0AAN1FMM1</accession>
<dbReference type="SUPFAM" id="SSF47413">
    <property type="entry name" value="lambda repressor-like DNA-binding domains"/>
    <property type="match status" value="1"/>
</dbReference>
<keyword evidence="3" id="KW-0804">Transcription</keyword>
<keyword evidence="1" id="KW-0805">Transcription regulation</keyword>
<dbReference type="CDD" id="cd06529">
    <property type="entry name" value="S24_LexA-like"/>
    <property type="match status" value="1"/>
</dbReference>
<sequence>MSNISKRIKRQRKLLGLTQAQIATSINVQPQAVSGWEREVNAPKGEQLAALAEVFGVSKAWLLYGEEQEGGEYSDLVTLVPFFDEIYAGAGSGFENFNESPKKYPLPKNIVNKEQNKGHIFCIRAFGNSMEPAFQDGAILAVNGRRKEVADGRIYVFRINSRVRVKLARLTNDGLVFESYNKKYPDETLLWSSLDGEFDFSIVGEVFWYSSKLNY</sequence>
<evidence type="ECO:0000256" key="3">
    <source>
        <dbReference type="ARBA" id="ARBA00023163"/>
    </source>
</evidence>
<dbReference type="InterPro" id="IPR010982">
    <property type="entry name" value="Lambda_DNA-bd_dom_sf"/>
</dbReference>
<dbReference type="InterPro" id="IPR015927">
    <property type="entry name" value="Peptidase_S24_S26A/B/C"/>
</dbReference>
<evidence type="ECO:0000313" key="5">
    <source>
        <dbReference type="EMBL" id="ASI93390.1"/>
    </source>
</evidence>
<dbReference type="KEGG" id="vsh:BSZ05_26410"/>
<evidence type="ECO:0000256" key="1">
    <source>
        <dbReference type="ARBA" id="ARBA00023015"/>
    </source>
</evidence>
<name>A0AAN1FMM1_9VIBR</name>
<geneLocation type="plasmid" evidence="6 7">
    <name>unnamed</name>
</geneLocation>
<dbReference type="PANTHER" id="PTHR40661:SF2">
    <property type="entry name" value="HTH-TYPE TRANSCRIPTIONAL REGULATOR PRTR"/>
    <property type="match status" value="1"/>
</dbReference>
<dbReference type="EMBL" id="CP018310">
    <property type="protein sequence ID" value="ASI93437.1"/>
    <property type="molecule type" value="Genomic_DNA"/>
</dbReference>
<evidence type="ECO:0000313" key="6">
    <source>
        <dbReference type="EMBL" id="ASI93437.1"/>
    </source>
</evidence>
<dbReference type="Proteomes" id="UP000197092">
    <property type="component" value="Plasmid unnamed"/>
</dbReference>
<dbReference type="GO" id="GO:0003677">
    <property type="term" value="F:DNA binding"/>
    <property type="evidence" value="ECO:0007669"/>
    <property type="project" value="UniProtKB-KW"/>
</dbReference>
<dbReference type="Gene3D" id="1.10.260.40">
    <property type="entry name" value="lambda repressor-like DNA-binding domains"/>
    <property type="match status" value="1"/>
</dbReference>
<dbReference type="Pfam" id="PF01381">
    <property type="entry name" value="HTH_3"/>
    <property type="match status" value="1"/>
</dbReference>
<dbReference type="KEGG" id="vsh:BSZ05_26675"/>
<dbReference type="Gene3D" id="2.10.109.10">
    <property type="entry name" value="Umud Fragment, subunit A"/>
    <property type="match status" value="1"/>
</dbReference>
<dbReference type="CDD" id="cd00093">
    <property type="entry name" value="HTH_XRE"/>
    <property type="match status" value="1"/>
</dbReference>
<dbReference type="InterPro" id="IPR036286">
    <property type="entry name" value="LexA/Signal_pep-like_sf"/>
</dbReference>
<protein>
    <recommendedName>
        <fullName evidence="4">HTH cro/C1-type domain-containing protein</fullName>
    </recommendedName>
</protein>
<feature type="domain" description="HTH cro/C1-type" evidence="4">
    <location>
        <begin position="8"/>
        <end position="62"/>
    </location>
</feature>
<dbReference type="AlphaFoldDB" id="A0AAN1FMM1"/>
<dbReference type="PROSITE" id="PS50943">
    <property type="entry name" value="HTH_CROC1"/>
    <property type="match status" value="1"/>
</dbReference>
<dbReference type="InterPro" id="IPR039418">
    <property type="entry name" value="LexA-like"/>
</dbReference>
<dbReference type="EMBL" id="CP018310">
    <property type="protein sequence ID" value="ASI93390.1"/>
    <property type="molecule type" value="Genomic_DNA"/>
</dbReference>
<dbReference type="SMART" id="SM00530">
    <property type="entry name" value="HTH_XRE"/>
    <property type="match status" value="1"/>
</dbReference>
<reference evidence="6" key="2">
    <citation type="journal article" date="2018" name="BMC Genomics">
        <title>Comparative genomic analysis reveals the evolution and environmental adaptation strategies of vibrios.</title>
        <authorList>
            <person name="Lin H."/>
            <person name="Yu M."/>
            <person name="Wang X."/>
            <person name="Zhang X.H."/>
        </authorList>
    </citation>
    <scope>NUCLEOTIDE SEQUENCE</scope>
    <source>
        <strain evidence="6">QT6D1</strain>
    </source>
</reference>
<evidence type="ECO:0000313" key="7">
    <source>
        <dbReference type="Proteomes" id="UP000197092"/>
    </source>
</evidence>
<reference evidence="7" key="1">
    <citation type="submission" date="2016-12" db="EMBL/GenBank/DDBJ databases">
        <title>Comparative genomic analysis reveals the diversity, evolution, and environmental adaptation strategies of the genus Vibrio.</title>
        <authorList>
            <person name="Lin H."/>
            <person name="Wang X."/>
            <person name="Zhang X.-H."/>
        </authorList>
    </citation>
    <scope>NUCLEOTIDE SEQUENCE [LARGE SCALE GENOMIC DNA]</scope>
    <source>
        <strain evidence="7">QT6D1</strain>
        <plasmid evidence="7">unnamed</plasmid>
    </source>
</reference>
<keyword evidence="6" id="KW-0614">Plasmid</keyword>
<organism evidence="6 7">
    <name type="scientific">Vibrio mediterranei</name>
    <dbReference type="NCBI Taxonomy" id="689"/>
    <lineage>
        <taxon>Bacteria</taxon>
        <taxon>Pseudomonadati</taxon>
        <taxon>Pseudomonadota</taxon>
        <taxon>Gammaproteobacteria</taxon>
        <taxon>Vibrionales</taxon>
        <taxon>Vibrionaceae</taxon>
        <taxon>Vibrio</taxon>
    </lineage>
</organism>
<dbReference type="Pfam" id="PF00717">
    <property type="entry name" value="Peptidase_S24"/>
    <property type="match status" value="1"/>
</dbReference>
<dbReference type="RefSeq" id="WP_088879088.1">
    <property type="nucleotide sequence ID" value="NZ_CP018310.1"/>
</dbReference>
<keyword evidence="2" id="KW-0238">DNA-binding</keyword>
<dbReference type="InterPro" id="IPR001387">
    <property type="entry name" value="Cro/C1-type_HTH"/>
</dbReference>
<evidence type="ECO:0000256" key="2">
    <source>
        <dbReference type="ARBA" id="ARBA00023125"/>
    </source>
</evidence>
<dbReference type="PANTHER" id="PTHR40661">
    <property type="match status" value="1"/>
</dbReference>
<dbReference type="SUPFAM" id="SSF51306">
    <property type="entry name" value="LexA/Signal peptidase"/>
    <property type="match status" value="1"/>
</dbReference>